<proteinExistence type="predicted"/>
<comment type="caution">
    <text evidence="1">The sequence shown here is derived from an EMBL/GenBank/DDBJ whole genome shotgun (WGS) entry which is preliminary data.</text>
</comment>
<evidence type="ECO:0000313" key="2">
    <source>
        <dbReference type="Proteomes" id="UP001217918"/>
    </source>
</evidence>
<protein>
    <submittedName>
        <fullName evidence="1">Uncharacterized protein</fullName>
    </submittedName>
</protein>
<gene>
    <name evidence="1" type="ORF">P8C59_008443</name>
</gene>
<organism evidence="1 2">
    <name type="scientific">Phyllachora maydis</name>
    <dbReference type="NCBI Taxonomy" id="1825666"/>
    <lineage>
        <taxon>Eukaryota</taxon>
        <taxon>Fungi</taxon>
        <taxon>Dikarya</taxon>
        <taxon>Ascomycota</taxon>
        <taxon>Pezizomycotina</taxon>
        <taxon>Sordariomycetes</taxon>
        <taxon>Sordariomycetidae</taxon>
        <taxon>Phyllachorales</taxon>
        <taxon>Phyllachoraceae</taxon>
        <taxon>Phyllachora</taxon>
    </lineage>
</organism>
<accession>A0AAD9MF71</accession>
<dbReference type="PANTHER" id="PTHR36205:SF2">
    <property type="entry name" value="MAJOR FACILITATOR SUPERFAMILY TRANSPORTER"/>
    <property type="match status" value="1"/>
</dbReference>
<evidence type="ECO:0000313" key="1">
    <source>
        <dbReference type="EMBL" id="KAK2074222.1"/>
    </source>
</evidence>
<dbReference type="Proteomes" id="UP001217918">
    <property type="component" value="Unassembled WGS sequence"/>
</dbReference>
<dbReference type="InterPro" id="IPR021822">
    <property type="entry name" value="DUF3405"/>
</dbReference>
<name>A0AAD9MF71_9PEZI</name>
<keyword evidence="2" id="KW-1185">Reference proteome</keyword>
<sequence length="601" mass="68375">MVFPPRIIVRRRLLLITVIFVALIWVSFLTSATPQRQLSSAWMPSIPSFLPPWNFASGQGGRMPLRKPLPPLAARVPCRGPRGKLLSHSPDDELHAANLSAHEYPPPFVGSHEALGLEQTWMTADDRYGPYGFGERLDSYTRSRVDWDAIDWNQLQNECFQRNAGRFPPAAAPFESMPVRFGLRNKQKERRMTPKWDRFRHTRRTAVVVRAWDGFDYKDEDLFYLRSLIVETSLRTGGEYHVVLLVNIKDPAHNIFASQRAYNKAFRNAGIPPELQSIAVLWDDNLLESWYPLIGEHRTMWQVYQPMQLFALFYPQFDHYWQLELDMRFTGDAGAFLDALSTFARNEPRKQALERATFQHLPTLIGPYSNLAAAVDKVNGGDAHVWGPMPNPAIEPIGPVPPFPTARDDVDFSWGVGEDADALVTSFCANVTASLAWQFRDWVGGMGVEGDEAPRFFSPPAVQRASRTLLLAIHEAQVDMGARVPSEATLPTFALWHGLKLSYAPHPVYWHHPDDTATAEAWWKGGPEESPDGIGPTDPTDHPKGMGLTFWWESHWPRLLVDVWMDVGPNPKEDEYPWLARTEADQVYLPNMMLHPMKHRE</sequence>
<dbReference type="Pfam" id="PF11885">
    <property type="entry name" value="DUF3405"/>
    <property type="match status" value="1"/>
</dbReference>
<reference evidence="1" key="1">
    <citation type="journal article" date="2023" name="Mol. Plant Microbe Interact.">
        <title>Elucidating the Obligate Nature and Biological Capacity of an Invasive Fungal Corn Pathogen.</title>
        <authorList>
            <person name="MacCready J.S."/>
            <person name="Roggenkamp E.M."/>
            <person name="Gdanetz K."/>
            <person name="Chilvers M.I."/>
        </authorList>
    </citation>
    <scope>NUCLEOTIDE SEQUENCE</scope>
    <source>
        <strain evidence="1">PM02</strain>
    </source>
</reference>
<dbReference type="AlphaFoldDB" id="A0AAD9MF71"/>
<dbReference type="PANTHER" id="PTHR36205">
    <property type="entry name" value="CHROMOSOME 19, WHOLE GENOME SHOTGUN SEQUENCE"/>
    <property type="match status" value="1"/>
</dbReference>
<dbReference type="EMBL" id="JAQQPM010000008">
    <property type="protein sequence ID" value="KAK2074222.1"/>
    <property type="molecule type" value="Genomic_DNA"/>
</dbReference>